<dbReference type="Pfam" id="PF01670">
    <property type="entry name" value="Glyco_hydro_12"/>
    <property type="match status" value="1"/>
</dbReference>
<dbReference type="SUPFAM" id="SSF49899">
    <property type="entry name" value="Concanavalin A-like lectins/glucanases"/>
    <property type="match status" value="1"/>
</dbReference>
<dbReference type="GO" id="GO:0008810">
    <property type="term" value="F:cellulase activity"/>
    <property type="evidence" value="ECO:0007669"/>
    <property type="project" value="InterPro"/>
</dbReference>
<keyword evidence="3" id="KW-0732">Signal</keyword>
<keyword evidence="2" id="KW-0326">Glycosidase</keyword>
<accession>A0AAV9GQ89</accession>
<dbReference type="Proteomes" id="UP001321760">
    <property type="component" value="Unassembled WGS sequence"/>
</dbReference>
<reference evidence="4" key="1">
    <citation type="journal article" date="2023" name="Mol. Phylogenet. Evol.">
        <title>Genome-scale phylogeny and comparative genomics of the fungal order Sordariales.</title>
        <authorList>
            <person name="Hensen N."/>
            <person name="Bonometti L."/>
            <person name="Westerberg I."/>
            <person name="Brannstrom I.O."/>
            <person name="Guillou S."/>
            <person name="Cros-Aarteil S."/>
            <person name="Calhoun S."/>
            <person name="Haridas S."/>
            <person name="Kuo A."/>
            <person name="Mondo S."/>
            <person name="Pangilinan J."/>
            <person name="Riley R."/>
            <person name="LaButti K."/>
            <person name="Andreopoulos B."/>
            <person name="Lipzen A."/>
            <person name="Chen C."/>
            <person name="Yan M."/>
            <person name="Daum C."/>
            <person name="Ng V."/>
            <person name="Clum A."/>
            <person name="Steindorff A."/>
            <person name="Ohm R.A."/>
            <person name="Martin F."/>
            <person name="Silar P."/>
            <person name="Natvig D.O."/>
            <person name="Lalanne C."/>
            <person name="Gautier V."/>
            <person name="Ament-Velasquez S.L."/>
            <person name="Kruys A."/>
            <person name="Hutchinson M.I."/>
            <person name="Powell A.J."/>
            <person name="Barry K."/>
            <person name="Miller A.N."/>
            <person name="Grigoriev I.V."/>
            <person name="Debuchy R."/>
            <person name="Gladieux P."/>
            <person name="Hiltunen Thoren M."/>
            <person name="Johannesson H."/>
        </authorList>
    </citation>
    <scope>NUCLEOTIDE SEQUENCE</scope>
    <source>
        <strain evidence="4">PSN243</strain>
    </source>
</reference>
<keyword evidence="2" id="KW-0378">Hydrolase</keyword>
<dbReference type="PANTHER" id="PTHR34002:SF11">
    <property type="entry name" value="CONCANAVALIN A-LIKE LECTIN_GLUCANASE"/>
    <property type="match status" value="1"/>
</dbReference>
<evidence type="ECO:0000313" key="4">
    <source>
        <dbReference type="EMBL" id="KAK4450408.1"/>
    </source>
</evidence>
<evidence type="ECO:0000313" key="5">
    <source>
        <dbReference type="Proteomes" id="UP001321760"/>
    </source>
</evidence>
<evidence type="ECO:0000256" key="3">
    <source>
        <dbReference type="SAM" id="SignalP"/>
    </source>
</evidence>
<organism evidence="4 5">
    <name type="scientific">Podospora aff. communis PSN243</name>
    <dbReference type="NCBI Taxonomy" id="3040156"/>
    <lineage>
        <taxon>Eukaryota</taxon>
        <taxon>Fungi</taxon>
        <taxon>Dikarya</taxon>
        <taxon>Ascomycota</taxon>
        <taxon>Pezizomycotina</taxon>
        <taxon>Sordariomycetes</taxon>
        <taxon>Sordariomycetidae</taxon>
        <taxon>Sordariales</taxon>
        <taxon>Podosporaceae</taxon>
        <taxon>Podospora</taxon>
    </lineage>
</organism>
<dbReference type="InterPro" id="IPR002594">
    <property type="entry name" value="GH12"/>
</dbReference>
<keyword evidence="5" id="KW-1185">Reference proteome</keyword>
<dbReference type="Gene3D" id="2.60.120.180">
    <property type="match status" value="1"/>
</dbReference>
<comment type="caution">
    <text evidence="4">The sequence shown here is derived from an EMBL/GenBank/DDBJ whole genome shotgun (WGS) entry which is preliminary data.</text>
</comment>
<dbReference type="InterPro" id="IPR013320">
    <property type="entry name" value="ConA-like_dom_sf"/>
</dbReference>
<comment type="similarity">
    <text evidence="1 2">Belongs to the glycosyl hydrolase 12 (cellulase H) family.</text>
</comment>
<keyword evidence="2" id="KW-0119">Carbohydrate metabolism</keyword>
<dbReference type="EMBL" id="MU865932">
    <property type="protein sequence ID" value="KAK4450408.1"/>
    <property type="molecule type" value="Genomic_DNA"/>
</dbReference>
<dbReference type="PROSITE" id="PS51257">
    <property type="entry name" value="PROKAR_LIPOPROTEIN"/>
    <property type="match status" value="1"/>
</dbReference>
<protein>
    <submittedName>
        <fullName evidence="4">Concanavalin A-like lectin/glucanase domain-containing protein</fullName>
    </submittedName>
</protein>
<dbReference type="PANTHER" id="PTHR34002">
    <property type="entry name" value="BLR1656 PROTEIN"/>
    <property type="match status" value="1"/>
</dbReference>
<reference evidence="4" key="2">
    <citation type="submission" date="2023-05" db="EMBL/GenBank/DDBJ databases">
        <authorList>
            <consortium name="Lawrence Berkeley National Laboratory"/>
            <person name="Steindorff A."/>
            <person name="Hensen N."/>
            <person name="Bonometti L."/>
            <person name="Westerberg I."/>
            <person name="Brannstrom I.O."/>
            <person name="Guillou S."/>
            <person name="Cros-Aarteil S."/>
            <person name="Calhoun S."/>
            <person name="Haridas S."/>
            <person name="Kuo A."/>
            <person name="Mondo S."/>
            <person name="Pangilinan J."/>
            <person name="Riley R."/>
            <person name="Labutti K."/>
            <person name="Andreopoulos B."/>
            <person name="Lipzen A."/>
            <person name="Chen C."/>
            <person name="Yanf M."/>
            <person name="Daum C."/>
            <person name="Ng V."/>
            <person name="Clum A."/>
            <person name="Ohm R."/>
            <person name="Martin F."/>
            <person name="Silar P."/>
            <person name="Natvig D."/>
            <person name="Lalanne C."/>
            <person name="Gautier V."/>
            <person name="Ament-Velasquez S.L."/>
            <person name="Kruys A."/>
            <person name="Hutchinson M.I."/>
            <person name="Powell A.J."/>
            <person name="Barry K."/>
            <person name="Miller A.N."/>
            <person name="Grigoriev I.V."/>
            <person name="Debuchy R."/>
            <person name="Gladieux P."/>
            <person name="Thoren M.H."/>
            <person name="Johannesson H."/>
        </authorList>
    </citation>
    <scope>NUCLEOTIDE SEQUENCE</scope>
    <source>
        <strain evidence="4">PSN243</strain>
    </source>
</reference>
<sequence>MNWFTRAFAALVAAAACSTTPGVRAFNGCGPLLCGPDCCAPHALVTGPEPAGGANANNTFCANAWNSDDSGYQCLSVGDDQQSFAAMSHWTSDPTKVKSYPHVKLGSSQLPISFQNIRNFDVKVEWGLGLSRSRTGKQSDFAVDAAGLTKTRTVANVALDIWADVDPHLASNEEEAGIEIMVWLGVMGTVQPLGWGDGTSPWEATIGDDHFTLFQGSGPRGQNVLSWMPDTNKTFFDHDITPLVRYLWENKLVPRDAHVGTVALGMESFFSTDPITFSAHNLSLVINSGAFSWKAQPGWSGSLLASVVVGLAVHLLL</sequence>
<keyword evidence="2" id="KW-0624">Polysaccharide degradation</keyword>
<proteinExistence type="inferred from homology"/>
<dbReference type="GO" id="GO:0000272">
    <property type="term" value="P:polysaccharide catabolic process"/>
    <property type="evidence" value="ECO:0007669"/>
    <property type="project" value="UniProtKB-KW"/>
</dbReference>
<feature type="signal peptide" evidence="3">
    <location>
        <begin position="1"/>
        <end position="25"/>
    </location>
</feature>
<evidence type="ECO:0000256" key="1">
    <source>
        <dbReference type="ARBA" id="ARBA00005519"/>
    </source>
</evidence>
<name>A0AAV9GQ89_9PEZI</name>
<gene>
    <name evidence="4" type="ORF">QBC34DRAFT_402674</name>
</gene>
<feature type="chain" id="PRO_5043798993" evidence="3">
    <location>
        <begin position="26"/>
        <end position="317"/>
    </location>
</feature>
<evidence type="ECO:0000256" key="2">
    <source>
        <dbReference type="RuleBase" id="RU361163"/>
    </source>
</evidence>
<dbReference type="InterPro" id="IPR013319">
    <property type="entry name" value="GH11/12"/>
</dbReference>
<dbReference type="AlphaFoldDB" id="A0AAV9GQ89"/>